<dbReference type="GO" id="GO:0016602">
    <property type="term" value="C:CCAAT-binding factor complex"/>
    <property type="evidence" value="ECO:0007669"/>
    <property type="project" value="InterPro"/>
</dbReference>
<dbReference type="Gene3D" id="6.10.250.2430">
    <property type="match status" value="1"/>
</dbReference>
<evidence type="ECO:0000313" key="8">
    <source>
        <dbReference type="EMBL" id="CDG71216.1"/>
    </source>
</evidence>
<dbReference type="GO" id="GO:0003700">
    <property type="term" value="F:DNA-binding transcription factor activity"/>
    <property type="evidence" value="ECO:0007669"/>
    <property type="project" value="UniProtKB-UniRule"/>
</dbReference>
<keyword evidence="6 7" id="KW-0539">Nucleus</keyword>
<evidence type="ECO:0000256" key="5">
    <source>
        <dbReference type="ARBA" id="ARBA00023163"/>
    </source>
</evidence>
<keyword evidence="2 7" id="KW-0805">Transcription regulation</keyword>
<protein>
    <recommendedName>
        <fullName evidence="7">Nuclear transcription factor Y subunit</fullName>
    </recommendedName>
</protein>
<dbReference type="Pfam" id="PF02045">
    <property type="entry name" value="CBFB_NFYA"/>
    <property type="match status" value="1"/>
</dbReference>
<evidence type="ECO:0000256" key="6">
    <source>
        <dbReference type="ARBA" id="ARBA00023242"/>
    </source>
</evidence>
<keyword evidence="4" id="KW-0010">Activator</keyword>
<dbReference type="OrthoDB" id="1097733at2759"/>
<comment type="function">
    <text evidence="7">Component of the sequence-specific heterotrimeric transcription factor (NF-Y) which specifically recognizes a 5'-CCAAT-3' box motif found in the promoters of its target genes.</text>
</comment>
<gene>
    <name evidence="8" type="primary">NFYA</name>
</gene>
<dbReference type="PANTHER" id="PTHR12632">
    <property type="entry name" value="TRANSCRIPTION FACTOR NF-Y ALPHA-RELATED"/>
    <property type="match status" value="1"/>
</dbReference>
<sequence>METAVSSIQVTQPQQFAIQSVQGATAAQIQIFSQDPNNHGKAIYIIDPNQAGGGLQMISNADQRFVEYSSSAVPSASLSGATAVMMNGQQVIAQRVPVAVEPLDEPLYVNAKQYHRIIKRRLARAKLEAEGKIPKARRKYLHESRHLHAVRRNRSMGGRFVGKGKSDDKDMENEMVSPRTIDNSNSFHAVNGYQTSNFQSLNANQSKPMQHTLIQIQNNMPVMSAVIQPSSNRGESFSTANRNYDAD</sequence>
<evidence type="ECO:0000256" key="3">
    <source>
        <dbReference type="ARBA" id="ARBA00023125"/>
    </source>
</evidence>
<evidence type="ECO:0000256" key="7">
    <source>
        <dbReference type="RuleBase" id="RU367155"/>
    </source>
</evidence>
<dbReference type="InterPro" id="IPR018362">
    <property type="entry name" value="CCAAT-binding_factor_CS"/>
</dbReference>
<dbReference type="InterPro" id="IPR001289">
    <property type="entry name" value="NFYA"/>
</dbReference>
<dbReference type="SMART" id="SM00521">
    <property type="entry name" value="CBF"/>
    <property type="match status" value="1"/>
</dbReference>
<keyword evidence="3 7" id="KW-0238">DNA-binding</keyword>
<dbReference type="PROSITE" id="PS51152">
    <property type="entry name" value="NFYA_HAP2_2"/>
    <property type="match status" value="1"/>
</dbReference>
<comment type="subcellular location">
    <subcellularLocation>
        <location evidence="1 7">Nucleus</location>
    </subcellularLocation>
</comment>
<proteinExistence type="evidence at transcript level"/>
<evidence type="ECO:0000256" key="4">
    <source>
        <dbReference type="ARBA" id="ARBA00023159"/>
    </source>
</evidence>
<comment type="subunit">
    <text evidence="7">Heterotrimer.</text>
</comment>
<comment type="similarity">
    <text evidence="7">Belongs to the NFYA/HAP2 subunit family.</text>
</comment>
<dbReference type="AlphaFoldDB" id="T2MGJ1"/>
<reference evidence="8" key="1">
    <citation type="journal article" date="2013" name="Genome Biol. Evol.">
        <title>Punctuated emergences of genetic and phenotypic innovations in eumetazoan, bilaterian, euteleostome, and hominidae ancestors.</title>
        <authorList>
            <person name="Wenger Y."/>
            <person name="Galliot B."/>
        </authorList>
    </citation>
    <scope>NUCLEOTIDE SEQUENCE</scope>
    <source>
        <tissue evidence="8">Whole animals</tissue>
    </source>
</reference>
<organism evidence="8">
    <name type="scientific">Hydra vulgaris</name>
    <name type="common">Hydra</name>
    <name type="synonym">Hydra attenuata</name>
    <dbReference type="NCBI Taxonomy" id="6087"/>
    <lineage>
        <taxon>Eukaryota</taxon>
        <taxon>Metazoa</taxon>
        <taxon>Cnidaria</taxon>
        <taxon>Hydrozoa</taxon>
        <taxon>Hydroidolina</taxon>
        <taxon>Anthoathecata</taxon>
        <taxon>Aplanulata</taxon>
        <taxon>Hydridae</taxon>
        <taxon>Hydra</taxon>
    </lineage>
</organism>
<evidence type="ECO:0000256" key="2">
    <source>
        <dbReference type="ARBA" id="ARBA00023015"/>
    </source>
</evidence>
<keyword evidence="5 7" id="KW-0804">Transcription</keyword>
<evidence type="ECO:0000256" key="1">
    <source>
        <dbReference type="ARBA" id="ARBA00004123"/>
    </source>
</evidence>
<dbReference type="PROSITE" id="PS00686">
    <property type="entry name" value="NFYA_HAP2_1"/>
    <property type="match status" value="1"/>
</dbReference>
<dbReference type="GO" id="GO:0003677">
    <property type="term" value="F:DNA binding"/>
    <property type="evidence" value="ECO:0007669"/>
    <property type="project" value="UniProtKB-KW"/>
</dbReference>
<dbReference type="PRINTS" id="PR00616">
    <property type="entry name" value="CCAATSUBUNTB"/>
</dbReference>
<name>T2MGJ1_HYDVU</name>
<dbReference type="EMBL" id="HAAD01004984">
    <property type="protein sequence ID" value="CDG71216.1"/>
    <property type="molecule type" value="mRNA"/>
</dbReference>
<accession>T2MGJ1</accession>